<dbReference type="Gene3D" id="1.10.10.60">
    <property type="entry name" value="Homeodomain-like"/>
    <property type="match status" value="1"/>
</dbReference>
<dbReference type="Proteomes" id="UP000273500">
    <property type="component" value="Unassembled WGS sequence"/>
</dbReference>
<dbReference type="InterPro" id="IPR009057">
    <property type="entry name" value="Homeodomain-like_sf"/>
</dbReference>
<dbReference type="SUPFAM" id="SSF46689">
    <property type="entry name" value="Homeodomain-like"/>
    <property type="match status" value="1"/>
</dbReference>
<comment type="caution">
    <text evidence="5">The sequence shown here is derived from an EMBL/GenBank/DDBJ whole genome shotgun (WGS) entry which is preliminary data.</text>
</comment>
<dbReference type="GO" id="GO:0003677">
    <property type="term" value="F:DNA binding"/>
    <property type="evidence" value="ECO:0007669"/>
    <property type="project" value="UniProtKB-KW"/>
</dbReference>
<dbReference type="PANTHER" id="PTHR47506">
    <property type="entry name" value="TRANSCRIPTIONAL REGULATORY PROTEIN"/>
    <property type="match status" value="1"/>
</dbReference>
<accession>A0A3R9MSM0</accession>
<evidence type="ECO:0000313" key="5">
    <source>
        <dbReference type="EMBL" id="RSK47481.1"/>
    </source>
</evidence>
<reference evidence="5 6" key="1">
    <citation type="submission" date="2018-12" db="EMBL/GenBank/DDBJ databases">
        <authorList>
            <person name="Feng G."/>
            <person name="Zhu H."/>
        </authorList>
    </citation>
    <scope>NUCLEOTIDE SEQUENCE [LARGE SCALE GENOMIC DNA]</scope>
    <source>
        <strain evidence="5 6">KCTC 12533</strain>
    </source>
</reference>
<dbReference type="PANTHER" id="PTHR47506:SF1">
    <property type="entry name" value="HTH-TYPE TRANSCRIPTIONAL REGULATOR YJDC"/>
    <property type="match status" value="1"/>
</dbReference>
<protein>
    <submittedName>
        <fullName evidence="5">TetR/AcrR family transcriptional regulator</fullName>
    </submittedName>
</protein>
<evidence type="ECO:0000256" key="1">
    <source>
        <dbReference type="ARBA" id="ARBA00023015"/>
    </source>
</evidence>
<dbReference type="EMBL" id="RWIT01000008">
    <property type="protein sequence ID" value="RSK47481.1"/>
    <property type="molecule type" value="Genomic_DNA"/>
</dbReference>
<dbReference type="Gene3D" id="1.10.357.10">
    <property type="entry name" value="Tetracycline Repressor, domain 2"/>
    <property type="match status" value="1"/>
</dbReference>
<dbReference type="Pfam" id="PF00440">
    <property type="entry name" value="TetR_N"/>
    <property type="match status" value="1"/>
</dbReference>
<dbReference type="RefSeq" id="WP_125421321.1">
    <property type="nucleotide sequence ID" value="NZ_RWIT01000008.1"/>
</dbReference>
<proteinExistence type="predicted"/>
<gene>
    <name evidence="5" type="ORF">EI291_14575</name>
</gene>
<dbReference type="AlphaFoldDB" id="A0A3R9MSM0"/>
<sequence>MAGRQKQYDEQQALDRAIDVFWEKGYEHASSRDLQAAMGIGKGSFYLAFKDGKQELFLKSMERFFVLHPRPLLDALRTSAAPLDIIRQYYYALADAQGPFHRFGCYYANTLTQTEDECLKTAARHYIRQVADAFTLALLRAPNAAASLARLAPELWPVYFTTLWTGLNATRLLEHDPARLRQLIDFQLRLFE</sequence>
<evidence type="ECO:0000259" key="4">
    <source>
        <dbReference type="Pfam" id="PF00440"/>
    </source>
</evidence>
<feature type="domain" description="HTH tetR-type" evidence="4">
    <location>
        <begin position="14"/>
        <end position="58"/>
    </location>
</feature>
<keyword evidence="3" id="KW-0804">Transcription</keyword>
<evidence type="ECO:0000313" key="6">
    <source>
        <dbReference type="Proteomes" id="UP000273500"/>
    </source>
</evidence>
<organism evidence="5 6">
    <name type="scientific">Hymenobacter rigui</name>
    <dbReference type="NCBI Taxonomy" id="334424"/>
    <lineage>
        <taxon>Bacteria</taxon>
        <taxon>Pseudomonadati</taxon>
        <taxon>Bacteroidota</taxon>
        <taxon>Cytophagia</taxon>
        <taxon>Cytophagales</taxon>
        <taxon>Hymenobacteraceae</taxon>
        <taxon>Hymenobacter</taxon>
    </lineage>
</organism>
<evidence type="ECO:0000256" key="3">
    <source>
        <dbReference type="ARBA" id="ARBA00023163"/>
    </source>
</evidence>
<dbReference type="OrthoDB" id="9795242at2"/>
<dbReference type="InterPro" id="IPR001647">
    <property type="entry name" value="HTH_TetR"/>
</dbReference>
<keyword evidence="2" id="KW-0238">DNA-binding</keyword>
<keyword evidence="1" id="KW-0805">Transcription regulation</keyword>
<name>A0A3R9MSM0_9BACT</name>
<dbReference type="SUPFAM" id="SSF48498">
    <property type="entry name" value="Tetracyclin repressor-like, C-terminal domain"/>
    <property type="match status" value="1"/>
</dbReference>
<keyword evidence="6" id="KW-1185">Reference proteome</keyword>
<evidence type="ECO:0000256" key="2">
    <source>
        <dbReference type="ARBA" id="ARBA00023125"/>
    </source>
</evidence>
<dbReference type="InterPro" id="IPR036271">
    <property type="entry name" value="Tet_transcr_reg_TetR-rel_C_sf"/>
</dbReference>